<reference evidence="1" key="2">
    <citation type="submission" date="2019-07" db="EMBL/GenBank/DDBJ databases">
        <authorList>
            <person name="Seetharam A."/>
            <person name="Woodhouse M."/>
            <person name="Cannon E."/>
        </authorList>
    </citation>
    <scope>NUCLEOTIDE SEQUENCE [LARGE SCALE GENOMIC DNA]</scope>
    <source>
        <strain evidence="1">cv. B73</strain>
    </source>
</reference>
<evidence type="ECO:0000313" key="2">
    <source>
        <dbReference type="Proteomes" id="UP000007305"/>
    </source>
</evidence>
<dbReference type="InParanoid" id="A0A804UDP8"/>
<dbReference type="Proteomes" id="UP000007305">
    <property type="component" value="Chromosome 7"/>
</dbReference>
<dbReference type="Gramene" id="Zm00001eb313270_T001">
    <property type="protein sequence ID" value="Zm00001eb313270_P001"/>
    <property type="gene ID" value="Zm00001eb313270"/>
</dbReference>
<sequence>MHVHCPVCSKTIRISTNNVYVLCPCSIDVRSHVAAAICPKIFFMLYSRSTMHLYIQMPPSSPVSEPLSSHSPSRLAALAIAVRSFGAEIGKISFLYAIQSPAICSLVDDSGSLF</sequence>
<dbReference type="EnsemblPlants" id="Zm00001eb313270_T001">
    <property type="protein sequence ID" value="Zm00001eb313270_P001"/>
    <property type="gene ID" value="Zm00001eb313270"/>
</dbReference>
<evidence type="ECO:0000313" key="1">
    <source>
        <dbReference type="EnsemblPlants" id="Zm00001eb313270_P001"/>
    </source>
</evidence>
<reference evidence="1" key="3">
    <citation type="submission" date="2021-05" db="UniProtKB">
        <authorList>
            <consortium name="EnsemblPlants"/>
        </authorList>
    </citation>
    <scope>IDENTIFICATION</scope>
    <source>
        <strain evidence="1">cv. B73</strain>
    </source>
</reference>
<proteinExistence type="predicted"/>
<name>A0A804UDP8_MAIZE</name>
<dbReference type="AlphaFoldDB" id="A0A804UDP8"/>
<organism evidence="1 2">
    <name type="scientific">Zea mays</name>
    <name type="common">Maize</name>
    <dbReference type="NCBI Taxonomy" id="4577"/>
    <lineage>
        <taxon>Eukaryota</taxon>
        <taxon>Viridiplantae</taxon>
        <taxon>Streptophyta</taxon>
        <taxon>Embryophyta</taxon>
        <taxon>Tracheophyta</taxon>
        <taxon>Spermatophyta</taxon>
        <taxon>Magnoliopsida</taxon>
        <taxon>Liliopsida</taxon>
        <taxon>Poales</taxon>
        <taxon>Poaceae</taxon>
        <taxon>PACMAD clade</taxon>
        <taxon>Panicoideae</taxon>
        <taxon>Andropogonodae</taxon>
        <taxon>Andropogoneae</taxon>
        <taxon>Tripsacinae</taxon>
        <taxon>Zea</taxon>
    </lineage>
</organism>
<keyword evidence="2" id="KW-1185">Reference proteome</keyword>
<accession>A0A804UDP8</accession>
<protein>
    <submittedName>
        <fullName evidence="1">Uncharacterized protein</fullName>
    </submittedName>
</protein>
<reference evidence="2" key="1">
    <citation type="submission" date="2015-12" db="EMBL/GenBank/DDBJ databases">
        <title>Update maize B73 reference genome by single molecule sequencing technologies.</title>
        <authorList>
            <consortium name="Maize Genome Sequencing Project"/>
            <person name="Ware D."/>
        </authorList>
    </citation>
    <scope>NUCLEOTIDE SEQUENCE [LARGE SCALE GENOMIC DNA]</scope>
    <source>
        <strain evidence="2">cv. B73</strain>
    </source>
</reference>